<accession>A0A165NA94</accession>
<dbReference type="Proteomes" id="UP000077266">
    <property type="component" value="Unassembled WGS sequence"/>
</dbReference>
<evidence type="ECO:0000313" key="3">
    <source>
        <dbReference type="Proteomes" id="UP000077266"/>
    </source>
</evidence>
<dbReference type="EMBL" id="KV425901">
    <property type="protein sequence ID" value="KZW00448.1"/>
    <property type="molecule type" value="Genomic_DNA"/>
</dbReference>
<organism evidence="2 3">
    <name type="scientific">Exidia glandulosa HHB12029</name>
    <dbReference type="NCBI Taxonomy" id="1314781"/>
    <lineage>
        <taxon>Eukaryota</taxon>
        <taxon>Fungi</taxon>
        <taxon>Dikarya</taxon>
        <taxon>Basidiomycota</taxon>
        <taxon>Agaricomycotina</taxon>
        <taxon>Agaricomycetes</taxon>
        <taxon>Auriculariales</taxon>
        <taxon>Exidiaceae</taxon>
        <taxon>Exidia</taxon>
    </lineage>
</organism>
<evidence type="ECO:0000313" key="2">
    <source>
        <dbReference type="EMBL" id="KZW00448.1"/>
    </source>
</evidence>
<dbReference type="InParanoid" id="A0A165NA94"/>
<sequence length="123" mass="13289">MFRFTSALLALALSLSAATAAPAANATANAAMKRAPFQINIGKTPNENVAWVAHDNKCTRVHVSNLDENPCDGHHFSLHGEDGFMMAGCGGPLYIVQNGNFWAGCRVLNEKDKCSVHTEWQCN</sequence>
<dbReference type="OrthoDB" id="5359219at2759"/>
<dbReference type="AlphaFoldDB" id="A0A165NA94"/>
<feature type="chain" id="PRO_5007862955" evidence="1">
    <location>
        <begin position="21"/>
        <end position="123"/>
    </location>
</feature>
<proteinExistence type="predicted"/>
<keyword evidence="3" id="KW-1185">Reference proteome</keyword>
<reference evidence="2 3" key="1">
    <citation type="journal article" date="2016" name="Mol. Biol. Evol.">
        <title>Comparative Genomics of Early-Diverging Mushroom-Forming Fungi Provides Insights into the Origins of Lignocellulose Decay Capabilities.</title>
        <authorList>
            <person name="Nagy L.G."/>
            <person name="Riley R."/>
            <person name="Tritt A."/>
            <person name="Adam C."/>
            <person name="Daum C."/>
            <person name="Floudas D."/>
            <person name="Sun H."/>
            <person name="Yadav J.S."/>
            <person name="Pangilinan J."/>
            <person name="Larsson K.H."/>
            <person name="Matsuura K."/>
            <person name="Barry K."/>
            <person name="Labutti K."/>
            <person name="Kuo R."/>
            <person name="Ohm R.A."/>
            <person name="Bhattacharya S.S."/>
            <person name="Shirouzu T."/>
            <person name="Yoshinaga Y."/>
            <person name="Martin F.M."/>
            <person name="Grigoriev I.V."/>
            <person name="Hibbett D.S."/>
        </authorList>
    </citation>
    <scope>NUCLEOTIDE SEQUENCE [LARGE SCALE GENOMIC DNA]</scope>
    <source>
        <strain evidence="2 3">HHB12029</strain>
    </source>
</reference>
<name>A0A165NA94_EXIGL</name>
<evidence type="ECO:0000256" key="1">
    <source>
        <dbReference type="SAM" id="SignalP"/>
    </source>
</evidence>
<keyword evidence="1" id="KW-0732">Signal</keyword>
<protein>
    <submittedName>
        <fullName evidence="2">Uncharacterized protein</fullName>
    </submittedName>
</protein>
<feature type="signal peptide" evidence="1">
    <location>
        <begin position="1"/>
        <end position="20"/>
    </location>
</feature>
<gene>
    <name evidence="2" type="ORF">EXIGLDRAFT_830840</name>
</gene>